<evidence type="ECO:0000256" key="1">
    <source>
        <dbReference type="ARBA" id="ARBA00022603"/>
    </source>
</evidence>
<dbReference type="GO" id="GO:0046983">
    <property type="term" value="F:protein dimerization activity"/>
    <property type="evidence" value="ECO:0007669"/>
    <property type="project" value="InterPro"/>
</dbReference>
<evidence type="ECO:0000256" key="3">
    <source>
        <dbReference type="ARBA" id="ARBA00022691"/>
    </source>
</evidence>
<proteinExistence type="predicted"/>
<organism evidence="7 8">
    <name type="scientific">Aspergillus brasiliensis (strain CBS 101740 / IMI 381727 / IBT 21946)</name>
    <dbReference type="NCBI Taxonomy" id="767769"/>
    <lineage>
        <taxon>Eukaryota</taxon>
        <taxon>Fungi</taxon>
        <taxon>Dikarya</taxon>
        <taxon>Ascomycota</taxon>
        <taxon>Pezizomycotina</taxon>
        <taxon>Eurotiomycetes</taxon>
        <taxon>Eurotiomycetidae</taxon>
        <taxon>Eurotiales</taxon>
        <taxon>Aspergillaceae</taxon>
        <taxon>Aspergillus</taxon>
        <taxon>Aspergillus subgen. Circumdati</taxon>
    </lineage>
</organism>
<keyword evidence="8" id="KW-1185">Reference proteome</keyword>
<dbReference type="AlphaFoldDB" id="A0A1L9UA80"/>
<gene>
    <name evidence="7" type="ORF">ASPBRDRAFT_159293</name>
</gene>
<dbReference type="InterPro" id="IPR029063">
    <property type="entry name" value="SAM-dependent_MTases_sf"/>
</dbReference>
<dbReference type="GO" id="GO:0032259">
    <property type="term" value="P:methylation"/>
    <property type="evidence" value="ECO:0007669"/>
    <property type="project" value="UniProtKB-KW"/>
</dbReference>
<evidence type="ECO:0000313" key="8">
    <source>
        <dbReference type="Proteomes" id="UP000184499"/>
    </source>
</evidence>
<dbReference type="EMBL" id="KV878690">
    <property type="protein sequence ID" value="OJJ68596.1"/>
    <property type="molecule type" value="Genomic_DNA"/>
</dbReference>
<dbReference type="STRING" id="767769.A0A1L9UA80"/>
<dbReference type="OrthoDB" id="1606438at2759"/>
<dbReference type="Pfam" id="PF00891">
    <property type="entry name" value="Methyltransf_2"/>
    <property type="match status" value="1"/>
</dbReference>
<dbReference type="Gene3D" id="1.10.10.10">
    <property type="entry name" value="Winged helix-like DNA-binding domain superfamily/Winged helix DNA-binding domain"/>
    <property type="match status" value="1"/>
</dbReference>
<dbReference type="InterPro" id="IPR001077">
    <property type="entry name" value="COMT_C"/>
</dbReference>
<dbReference type="PROSITE" id="PS51683">
    <property type="entry name" value="SAM_OMT_II"/>
    <property type="match status" value="1"/>
</dbReference>
<dbReference type="RefSeq" id="XP_067475845.1">
    <property type="nucleotide sequence ID" value="XM_067619445.1"/>
</dbReference>
<dbReference type="InterPro" id="IPR036390">
    <property type="entry name" value="WH_DNA-bd_sf"/>
</dbReference>
<feature type="region of interest" description="Disordered" evidence="4">
    <location>
        <begin position="37"/>
        <end position="57"/>
    </location>
</feature>
<dbReference type="Gene3D" id="3.40.50.150">
    <property type="entry name" value="Vaccinia Virus protein VP39"/>
    <property type="match status" value="1"/>
</dbReference>
<keyword evidence="3" id="KW-0949">S-adenosyl-L-methionine</keyword>
<dbReference type="InterPro" id="IPR036388">
    <property type="entry name" value="WH-like_DNA-bd_sf"/>
</dbReference>
<dbReference type="VEuPathDB" id="FungiDB:ASPBRDRAFT_159293"/>
<evidence type="ECO:0000256" key="4">
    <source>
        <dbReference type="SAM" id="MobiDB-lite"/>
    </source>
</evidence>
<dbReference type="PANTHER" id="PTHR43712:SF2">
    <property type="entry name" value="O-METHYLTRANSFERASE CICE"/>
    <property type="match status" value="1"/>
</dbReference>
<dbReference type="OMA" id="PLPANWG"/>
<keyword evidence="1" id="KW-0489">Methyltransferase</keyword>
<dbReference type="PANTHER" id="PTHR43712">
    <property type="entry name" value="PUTATIVE (AFU_ORTHOLOGUE AFUA_4G14580)-RELATED"/>
    <property type="match status" value="1"/>
</dbReference>
<evidence type="ECO:0000313" key="7">
    <source>
        <dbReference type="EMBL" id="OJJ68596.1"/>
    </source>
</evidence>
<name>A0A1L9UA80_ASPBC</name>
<dbReference type="SUPFAM" id="SSF46785">
    <property type="entry name" value="Winged helix' DNA-binding domain"/>
    <property type="match status" value="1"/>
</dbReference>
<dbReference type="Proteomes" id="UP000184499">
    <property type="component" value="Unassembled WGS sequence"/>
</dbReference>
<reference evidence="8" key="1">
    <citation type="journal article" date="2017" name="Genome Biol.">
        <title>Comparative genomics reveals high biological diversity and specific adaptations in the industrially and medically important fungal genus Aspergillus.</title>
        <authorList>
            <person name="de Vries R.P."/>
            <person name="Riley R."/>
            <person name="Wiebenga A."/>
            <person name="Aguilar-Osorio G."/>
            <person name="Amillis S."/>
            <person name="Uchima C.A."/>
            <person name="Anderluh G."/>
            <person name="Asadollahi M."/>
            <person name="Askin M."/>
            <person name="Barry K."/>
            <person name="Battaglia E."/>
            <person name="Bayram O."/>
            <person name="Benocci T."/>
            <person name="Braus-Stromeyer S.A."/>
            <person name="Caldana C."/>
            <person name="Canovas D."/>
            <person name="Cerqueira G.C."/>
            <person name="Chen F."/>
            <person name="Chen W."/>
            <person name="Choi C."/>
            <person name="Clum A."/>
            <person name="Dos Santos R.A."/>
            <person name="Damasio A.R."/>
            <person name="Diallinas G."/>
            <person name="Emri T."/>
            <person name="Fekete E."/>
            <person name="Flipphi M."/>
            <person name="Freyberg S."/>
            <person name="Gallo A."/>
            <person name="Gournas C."/>
            <person name="Habgood R."/>
            <person name="Hainaut M."/>
            <person name="Harispe M.L."/>
            <person name="Henrissat B."/>
            <person name="Hilden K.S."/>
            <person name="Hope R."/>
            <person name="Hossain A."/>
            <person name="Karabika E."/>
            <person name="Karaffa L."/>
            <person name="Karanyi Z."/>
            <person name="Krasevec N."/>
            <person name="Kuo A."/>
            <person name="Kusch H."/>
            <person name="LaButti K."/>
            <person name="Lagendijk E.L."/>
            <person name="Lapidus A."/>
            <person name="Levasseur A."/>
            <person name="Lindquist E."/>
            <person name="Lipzen A."/>
            <person name="Logrieco A.F."/>
            <person name="MacCabe A."/>
            <person name="Maekelae M.R."/>
            <person name="Malavazi I."/>
            <person name="Melin P."/>
            <person name="Meyer V."/>
            <person name="Mielnichuk N."/>
            <person name="Miskei M."/>
            <person name="Molnar A.P."/>
            <person name="Mule G."/>
            <person name="Ngan C.Y."/>
            <person name="Orejas M."/>
            <person name="Orosz E."/>
            <person name="Ouedraogo J.P."/>
            <person name="Overkamp K.M."/>
            <person name="Park H.-S."/>
            <person name="Perrone G."/>
            <person name="Piumi F."/>
            <person name="Punt P.J."/>
            <person name="Ram A.F."/>
            <person name="Ramon A."/>
            <person name="Rauscher S."/>
            <person name="Record E."/>
            <person name="Riano-Pachon D.M."/>
            <person name="Robert V."/>
            <person name="Roehrig J."/>
            <person name="Ruller R."/>
            <person name="Salamov A."/>
            <person name="Salih N.S."/>
            <person name="Samson R.A."/>
            <person name="Sandor E."/>
            <person name="Sanguinetti M."/>
            <person name="Schuetze T."/>
            <person name="Sepcic K."/>
            <person name="Shelest E."/>
            <person name="Sherlock G."/>
            <person name="Sophianopoulou V."/>
            <person name="Squina F.M."/>
            <person name="Sun H."/>
            <person name="Susca A."/>
            <person name="Todd R.B."/>
            <person name="Tsang A."/>
            <person name="Unkles S.E."/>
            <person name="van de Wiele N."/>
            <person name="van Rossen-Uffink D."/>
            <person name="Oliveira J.V."/>
            <person name="Vesth T.C."/>
            <person name="Visser J."/>
            <person name="Yu J.-H."/>
            <person name="Zhou M."/>
            <person name="Andersen M.R."/>
            <person name="Archer D.B."/>
            <person name="Baker S.E."/>
            <person name="Benoit I."/>
            <person name="Brakhage A.A."/>
            <person name="Braus G.H."/>
            <person name="Fischer R."/>
            <person name="Frisvad J.C."/>
            <person name="Goldman G.H."/>
            <person name="Houbraken J."/>
            <person name="Oakley B."/>
            <person name="Pocsi I."/>
            <person name="Scazzocchio C."/>
            <person name="Seiboth B."/>
            <person name="vanKuyk P.A."/>
            <person name="Wortman J."/>
            <person name="Dyer P.S."/>
            <person name="Grigoriev I.V."/>
        </authorList>
    </citation>
    <scope>NUCLEOTIDE SEQUENCE [LARGE SCALE GENOMIC DNA]</scope>
    <source>
        <strain evidence="8">CBS 101740 / IMI 381727 / IBT 21946</strain>
    </source>
</reference>
<dbReference type="Pfam" id="PF08100">
    <property type="entry name" value="Dimerisation"/>
    <property type="match status" value="1"/>
</dbReference>
<feature type="domain" description="O-methyltransferase dimerisation" evidence="6">
    <location>
        <begin position="93"/>
        <end position="170"/>
    </location>
</feature>
<dbReference type="GO" id="GO:0044550">
    <property type="term" value="P:secondary metabolite biosynthetic process"/>
    <property type="evidence" value="ECO:0007669"/>
    <property type="project" value="UniProtKB-ARBA"/>
</dbReference>
<dbReference type="GO" id="GO:0008171">
    <property type="term" value="F:O-methyltransferase activity"/>
    <property type="evidence" value="ECO:0007669"/>
    <property type="project" value="InterPro"/>
</dbReference>
<evidence type="ECO:0000256" key="2">
    <source>
        <dbReference type="ARBA" id="ARBA00022679"/>
    </source>
</evidence>
<sequence>MERLPRTPEEADKLLSLSDLLRDAALTVKAEWAREDFSDKQENNHHHKGQSQPEGGARLLPSARLWEAQRTIEAISGALVELVCEPSQRIQQVLTLYWESRALFIAAERRIPDQLAEAGECGVDVDTLSDRTGIEARKLARIMRTLCAIHIFCEVDENRFANNRVSAALVGNDGLRAYVQLFNLHVYRASEYLPRYLLGSKGASYDVRETALQEAVGIDVPLWEWLAKKVPLDQVQEKGPGYPSVPDVSNCNLIPDDDGMVLRPELNNFALAMAGGGKASGAAHAFDYPWAELGDGVVVDVGGGVGGFVLQLLPEYPRLKFVVQDRLENVQQGEREIFPREAPDAIPSGRVTFMAHDFFQENPVKNAEVYWLRGILHDWSDEYCIQILQALKAAMGPQSRILICDPVMNTTCGCAEIPAAPYPLPANYGYHFRYCYNRDLGLMSTINGIERTPAQFKDLFERAGLKLRKFWPVRSMVGITEVGLA</sequence>
<dbReference type="GeneID" id="93571933"/>
<dbReference type="SUPFAM" id="SSF53335">
    <property type="entry name" value="S-adenosyl-L-methionine-dependent methyltransferases"/>
    <property type="match status" value="1"/>
</dbReference>
<dbReference type="InterPro" id="IPR016461">
    <property type="entry name" value="COMT-like"/>
</dbReference>
<keyword evidence="2" id="KW-0808">Transferase</keyword>
<dbReference type="InterPro" id="IPR012967">
    <property type="entry name" value="COMT_dimerisation"/>
</dbReference>
<evidence type="ECO:0000259" key="5">
    <source>
        <dbReference type="Pfam" id="PF00891"/>
    </source>
</evidence>
<protein>
    <submittedName>
        <fullName evidence="7">Uncharacterized protein</fullName>
    </submittedName>
</protein>
<evidence type="ECO:0000259" key="6">
    <source>
        <dbReference type="Pfam" id="PF08100"/>
    </source>
</evidence>
<feature type="domain" description="O-methyltransferase C-terminal" evidence="5">
    <location>
        <begin position="297"/>
        <end position="465"/>
    </location>
</feature>
<accession>A0A1L9UA80</accession>